<name>A0A2M7U404_9BACT</name>
<proteinExistence type="predicted"/>
<protein>
    <submittedName>
        <fullName evidence="3">Uncharacterized protein</fullName>
    </submittedName>
</protein>
<feature type="compositionally biased region" description="Basic and acidic residues" evidence="1">
    <location>
        <begin position="1"/>
        <end position="20"/>
    </location>
</feature>
<feature type="transmembrane region" description="Helical" evidence="2">
    <location>
        <begin position="82"/>
        <end position="102"/>
    </location>
</feature>
<organism evidence="3 4">
    <name type="scientific">Candidatus Roizmanbacteria bacterium CG_4_10_14_0_2_um_filter_36_9</name>
    <dbReference type="NCBI Taxonomy" id="1974823"/>
    <lineage>
        <taxon>Bacteria</taxon>
        <taxon>Candidatus Roizmaniibacteriota</taxon>
    </lineage>
</organism>
<sequence>MLSSDDGRDDNGKDQERTGDGKFTQKSSFTSPLKPEVKMKSDINEPLFSFSINNPFKKILQWLEYVKKHNATKFDMKINVPLVALPVFFVGILALLTSFFGLGQFAKNRQIESLPTPTPVLVIMPTGTPSPYKSSFIGIIQSTYYLPSITPKSTDSTDSAAINGRTFETNRYILLDHENKITFLDVASTIQMDGYVGKRVLITGLYDPSAQSLQISKNADIEIIR</sequence>
<dbReference type="Proteomes" id="UP000230027">
    <property type="component" value="Unassembled WGS sequence"/>
</dbReference>
<comment type="caution">
    <text evidence="3">The sequence shown here is derived from an EMBL/GenBank/DDBJ whole genome shotgun (WGS) entry which is preliminary data.</text>
</comment>
<keyword evidence="2" id="KW-1133">Transmembrane helix</keyword>
<evidence type="ECO:0000313" key="3">
    <source>
        <dbReference type="EMBL" id="PIZ65310.1"/>
    </source>
</evidence>
<gene>
    <name evidence="3" type="ORF">COY14_02715</name>
</gene>
<dbReference type="AlphaFoldDB" id="A0A2M7U404"/>
<evidence type="ECO:0000256" key="2">
    <source>
        <dbReference type="SAM" id="Phobius"/>
    </source>
</evidence>
<evidence type="ECO:0000313" key="4">
    <source>
        <dbReference type="Proteomes" id="UP000230027"/>
    </source>
</evidence>
<reference evidence="4" key="1">
    <citation type="submission" date="2017-09" db="EMBL/GenBank/DDBJ databases">
        <title>Depth-based differentiation of microbial function through sediment-hosted aquifers and enrichment of novel symbionts in the deep terrestrial subsurface.</title>
        <authorList>
            <person name="Probst A.J."/>
            <person name="Ladd B."/>
            <person name="Jarett J.K."/>
            <person name="Geller-Mcgrath D.E."/>
            <person name="Sieber C.M.K."/>
            <person name="Emerson J.B."/>
            <person name="Anantharaman K."/>
            <person name="Thomas B.C."/>
            <person name="Malmstrom R."/>
            <person name="Stieglmeier M."/>
            <person name="Klingl A."/>
            <person name="Woyke T."/>
            <person name="Ryan C.M."/>
            <person name="Banfield J.F."/>
        </authorList>
    </citation>
    <scope>NUCLEOTIDE SEQUENCE [LARGE SCALE GENOMIC DNA]</scope>
</reference>
<keyword evidence="2" id="KW-0472">Membrane</keyword>
<evidence type="ECO:0000256" key="1">
    <source>
        <dbReference type="SAM" id="MobiDB-lite"/>
    </source>
</evidence>
<keyword evidence="2" id="KW-0812">Transmembrane</keyword>
<feature type="region of interest" description="Disordered" evidence="1">
    <location>
        <begin position="1"/>
        <end position="29"/>
    </location>
</feature>
<dbReference type="EMBL" id="PFOD01000053">
    <property type="protein sequence ID" value="PIZ65310.1"/>
    <property type="molecule type" value="Genomic_DNA"/>
</dbReference>
<accession>A0A2M7U404</accession>